<dbReference type="InterPro" id="IPR014782">
    <property type="entry name" value="Peptidase_M1_dom"/>
</dbReference>
<reference evidence="2 3" key="1">
    <citation type="submission" date="2018-03" db="EMBL/GenBank/DDBJ databases">
        <title>Draft Genome Sequences of the Obligatory Marine Myxobacteria Enhygromyxa salina SWB005.</title>
        <authorList>
            <person name="Poehlein A."/>
            <person name="Moghaddam J.A."/>
            <person name="Harms H."/>
            <person name="Alanjari M."/>
            <person name="Koenig G.M."/>
            <person name="Daniel R."/>
            <person name="Schaeberle T.F."/>
        </authorList>
    </citation>
    <scope>NUCLEOTIDE SEQUENCE [LARGE SCALE GENOMIC DNA]</scope>
    <source>
        <strain evidence="2 3">SWB005</strain>
    </source>
</reference>
<accession>A0A2S9XMD0</accession>
<evidence type="ECO:0000313" key="2">
    <source>
        <dbReference type="EMBL" id="PRP94038.1"/>
    </source>
</evidence>
<dbReference type="Proteomes" id="UP000237968">
    <property type="component" value="Unassembled WGS sequence"/>
</dbReference>
<evidence type="ECO:0000259" key="1">
    <source>
        <dbReference type="Pfam" id="PF01433"/>
    </source>
</evidence>
<dbReference type="EMBL" id="PVNK01000180">
    <property type="protein sequence ID" value="PRP94038.1"/>
    <property type="molecule type" value="Genomic_DNA"/>
</dbReference>
<organism evidence="2 3">
    <name type="scientific">Enhygromyxa salina</name>
    <dbReference type="NCBI Taxonomy" id="215803"/>
    <lineage>
        <taxon>Bacteria</taxon>
        <taxon>Pseudomonadati</taxon>
        <taxon>Myxococcota</taxon>
        <taxon>Polyangia</taxon>
        <taxon>Nannocystales</taxon>
        <taxon>Nannocystaceae</taxon>
        <taxon>Enhygromyxa</taxon>
    </lineage>
</organism>
<comment type="caution">
    <text evidence="2">The sequence shown here is derived from an EMBL/GenBank/DDBJ whole genome shotgun (WGS) entry which is preliminary data.</text>
</comment>
<dbReference type="AlphaFoldDB" id="A0A2S9XMD0"/>
<evidence type="ECO:0000313" key="3">
    <source>
        <dbReference type="Proteomes" id="UP000237968"/>
    </source>
</evidence>
<dbReference type="InterPro" id="IPR027268">
    <property type="entry name" value="Peptidase_M4/M1_CTD_sf"/>
</dbReference>
<dbReference type="GO" id="GO:0008237">
    <property type="term" value="F:metallopeptidase activity"/>
    <property type="evidence" value="ECO:0007669"/>
    <property type="project" value="InterPro"/>
</dbReference>
<protein>
    <recommendedName>
        <fullName evidence="1">Peptidase M1 membrane alanine aminopeptidase domain-containing protein</fullName>
    </recommendedName>
</protein>
<gene>
    <name evidence="2" type="ORF">ENSA5_41500</name>
</gene>
<dbReference type="SUPFAM" id="SSF55486">
    <property type="entry name" value="Metalloproteases ('zincins'), catalytic domain"/>
    <property type="match status" value="1"/>
</dbReference>
<dbReference type="PANTHER" id="PTHR45726:SF3">
    <property type="entry name" value="LEUKOTRIENE A-4 HYDROLASE"/>
    <property type="match status" value="1"/>
</dbReference>
<feature type="domain" description="Peptidase M1 membrane alanine aminopeptidase" evidence="1">
    <location>
        <begin position="322"/>
        <end position="527"/>
    </location>
</feature>
<dbReference type="Gene3D" id="1.10.390.10">
    <property type="entry name" value="Neutral Protease Domain 2"/>
    <property type="match status" value="1"/>
</dbReference>
<dbReference type="PANTHER" id="PTHR45726">
    <property type="entry name" value="LEUKOTRIENE A-4 HYDROLASE"/>
    <property type="match status" value="1"/>
</dbReference>
<proteinExistence type="predicted"/>
<dbReference type="GO" id="GO:0008270">
    <property type="term" value="F:zinc ion binding"/>
    <property type="evidence" value="ECO:0007669"/>
    <property type="project" value="InterPro"/>
</dbReference>
<dbReference type="InterPro" id="IPR034015">
    <property type="entry name" value="M1_LTA4H"/>
</dbReference>
<keyword evidence="3" id="KW-1185">Reference proteome</keyword>
<dbReference type="RefSeq" id="WP_106393440.1">
    <property type="nucleotide sequence ID" value="NZ_PVNK01000180.1"/>
</dbReference>
<dbReference type="Pfam" id="PF01433">
    <property type="entry name" value="Peptidase_M1"/>
    <property type="match status" value="1"/>
</dbReference>
<dbReference type="OrthoDB" id="9814383at2"/>
<dbReference type="CDD" id="cd09604">
    <property type="entry name" value="M1_APN_like"/>
    <property type="match status" value="1"/>
</dbReference>
<sequence>MPPTNALSTALAALIGPVLGLVGLGCDDEVPSFRAVDEPEQALRPESARGVIPEDAHIVDYWIDARLDEITHEIHGTLRMSWRNATARTVDRLPFHLYMNAFRAEDSEWMAAARGSHRGQKFAPGRWGFTSVERVELLGRTPPRDALALEQTPPEPGVALSYAEDDDPTTMTVTLPEPVGPGESVVLELEFTTRLPQVFARTGYYGDFHMAGQWFPKIGVLEEAAGWQAHTFGLFSEFYADFGDYEVFLDVPADYVVGASGVRVDEQQPSDDRKRLHYRAQMVHDFAWVADPNFIEHWGEYEGIRIRQLIQPEFVDDAVVHLEAQAHALASMEARFGPYPWSTITIVHVPKGAAGAGGMEYPTLYTTSNIAKADKLPAWLLRERLTGVFTTVHEFGHQYFQGLLASNEHAQPWLDEGLNTSANQLVYWDAYGEDPWVAQVFGHALTTKDLIALSLIQTGDRDPLDQPADRFDPLVGSYGTVTYQKTAAVMLTLRELCGREPWDRAMTRYTQEARFRHPDGQLLERTLVEEIGGEDGRLALVGDGGPGTVWLDVQDYLDLGLRGAAIADFRLIRVGNQPLIGGAGWHPRGPDEPLPPEPPQAVLETQRALASLFGHAPPIGPPEWTLAERSDSRDNKVTRLGDAEVEGFVIVQRRSSFRVPVEVLVEFDDGERSTVVWDGQADHHRFEFPGRRVTRAIVDPRMQLLIEPRKLDNAAWAEHHKDPPTEPLSTWLGDIDEAANLAVLGGLGI</sequence>
<name>A0A2S9XMD0_9BACT</name>